<dbReference type="Proteomes" id="UP000538147">
    <property type="component" value="Unassembled WGS sequence"/>
</dbReference>
<dbReference type="Pfam" id="PF07715">
    <property type="entry name" value="Plug"/>
    <property type="match status" value="1"/>
</dbReference>
<dbReference type="Gene3D" id="2.170.130.10">
    <property type="entry name" value="TonB-dependent receptor, plug domain"/>
    <property type="match status" value="1"/>
</dbReference>
<sequence length="958" mass="100507">MRVRTVQLTGAAIAALLGVAAQAQVATPPAATAEETGALEDIVVTGSRIRRDPLSQSAPVQVLDSASLAQTGLSSVADILQRIPAASGGLNSRFNNSGNLGNPPDGGGVGAGSAEVELRYLGSRRTLVLVDGMRFVNGSSASGIPASVDLNSLPAGMVDRIEVLQSAASALYGSDAIAGVVNIITKSEQAGLQASAQYGQFRQGDGATQDYNISYGIKGEATSVVVGVSYVKADLVSTADRPLSQFPNPGATSCLQGGCSGATPLGQFFLSPSQVLTLKAPVAGRPRFDATNPTGPNSDFKPFTTGDRFNFAPFNFFITPSERYGGFVSIKQALSDRVNFRVKALYNRRNSQNQAAFLPLFLGPDAGSGTVTDTFSIDATNPFNPFGVTLSAGGPGEPPANYGFIARRVVEAGPRSFSQKVDTMSVTGTLDGAFDVGARTWYWDVNAVLGYNYARQVFTGNINTSLLRQALGPISQCTGACVPFNIFGGVGSITPAMLGFVGFTEQSRSQQKLNDYTANLNGTLFDMPAGPVGFAVGYEHRNQSGSFTPDPIVEAGFSADIPARGSSGAFKVDEVYGELRVPLLSDIPLINSLEVDGAIRYSKYSTFGDNTTYTGNVLWKPFSDLLVRGSYATALRAPSIGELFGAPSRFDGGAFDPCNDINGTLPGNVPASATVRANCIANGVPANGSYAVDAAGASVVTGGNINLQPETSRTIAFGGAYSPAWARNSGFARTLVLEGSYSDVKLDGAIASVPADLTLARCAQTGDPLSCGNIQRTPAGFVGVVNGILQNIGGIRVKAIDVNFTYRSPETSVGSFGLTWNNTWLLRYEESVPSTGGFTVIDRTGTTRGSPVQSYPRYKANAILDWAIAGFTASFTGRYISGVTESANARRLNRILYGDVQLGYTPSFLDDRMTFTVGVNNVFNSGPPPCFSCTGPNFDPTTYDIPGQFGYLRVALRL</sequence>
<accession>A0A841L8R2</accession>
<organism evidence="13 14">
    <name type="scientific">Polymorphobacter multimanifer</name>
    <dbReference type="NCBI Taxonomy" id="1070431"/>
    <lineage>
        <taxon>Bacteria</taxon>
        <taxon>Pseudomonadati</taxon>
        <taxon>Pseudomonadota</taxon>
        <taxon>Alphaproteobacteria</taxon>
        <taxon>Sphingomonadales</taxon>
        <taxon>Sphingosinicellaceae</taxon>
        <taxon>Polymorphobacter</taxon>
    </lineage>
</organism>
<gene>
    <name evidence="13" type="ORF">FHS79_003001</name>
</gene>
<evidence type="ECO:0000313" key="14">
    <source>
        <dbReference type="Proteomes" id="UP000538147"/>
    </source>
</evidence>
<feature type="signal peptide" evidence="10">
    <location>
        <begin position="1"/>
        <end position="23"/>
    </location>
</feature>
<evidence type="ECO:0000259" key="11">
    <source>
        <dbReference type="Pfam" id="PF00593"/>
    </source>
</evidence>
<keyword evidence="10" id="KW-0732">Signal</keyword>
<evidence type="ECO:0000256" key="5">
    <source>
        <dbReference type="ARBA" id="ARBA00023077"/>
    </source>
</evidence>
<name>A0A841L8R2_9SPHN</name>
<feature type="chain" id="PRO_5032578911" evidence="10">
    <location>
        <begin position="24"/>
        <end position="958"/>
    </location>
</feature>
<feature type="domain" description="TonB-dependent receptor-like beta-barrel" evidence="11">
    <location>
        <begin position="371"/>
        <end position="922"/>
    </location>
</feature>
<comment type="similarity">
    <text evidence="8 9">Belongs to the TonB-dependent receptor family.</text>
</comment>
<protein>
    <submittedName>
        <fullName evidence="13">Iron complex outermembrane receptor protein</fullName>
    </submittedName>
</protein>
<evidence type="ECO:0000259" key="12">
    <source>
        <dbReference type="Pfam" id="PF07715"/>
    </source>
</evidence>
<dbReference type="AlphaFoldDB" id="A0A841L8R2"/>
<proteinExistence type="inferred from homology"/>
<reference evidence="13 14" key="1">
    <citation type="submission" date="2020-08" db="EMBL/GenBank/DDBJ databases">
        <title>Genomic Encyclopedia of Type Strains, Phase IV (KMG-IV): sequencing the most valuable type-strain genomes for metagenomic binning, comparative biology and taxonomic classification.</title>
        <authorList>
            <person name="Goeker M."/>
        </authorList>
    </citation>
    <scope>NUCLEOTIDE SEQUENCE [LARGE SCALE GENOMIC DNA]</scope>
    <source>
        <strain evidence="13 14">DSM 102189</strain>
    </source>
</reference>
<evidence type="ECO:0000313" key="13">
    <source>
        <dbReference type="EMBL" id="MBB6228810.1"/>
    </source>
</evidence>
<keyword evidence="3 8" id="KW-1134">Transmembrane beta strand</keyword>
<keyword evidence="13" id="KW-0675">Receptor</keyword>
<keyword evidence="5 9" id="KW-0798">TonB box</keyword>
<dbReference type="PANTHER" id="PTHR47234">
    <property type="match status" value="1"/>
</dbReference>
<evidence type="ECO:0000256" key="2">
    <source>
        <dbReference type="ARBA" id="ARBA00022448"/>
    </source>
</evidence>
<evidence type="ECO:0000256" key="7">
    <source>
        <dbReference type="ARBA" id="ARBA00023237"/>
    </source>
</evidence>
<evidence type="ECO:0000256" key="6">
    <source>
        <dbReference type="ARBA" id="ARBA00023136"/>
    </source>
</evidence>
<comment type="caution">
    <text evidence="13">The sequence shown here is derived from an EMBL/GenBank/DDBJ whole genome shotgun (WGS) entry which is preliminary data.</text>
</comment>
<dbReference type="InterPro" id="IPR012910">
    <property type="entry name" value="Plug_dom"/>
</dbReference>
<dbReference type="InterPro" id="IPR036942">
    <property type="entry name" value="Beta-barrel_TonB_sf"/>
</dbReference>
<keyword evidence="6 8" id="KW-0472">Membrane</keyword>
<dbReference type="EMBL" id="JACIIV010000024">
    <property type="protein sequence ID" value="MBB6228810.1"/>
    <property type="molecule type" value="Genomic_DNA"/>
</dbReference>
<evidence type="ECO:0000256" key="10">
    <source>
        <dbReference type="SAM" id="SignalP"/>
    </source>
</evidence>
<evidence type="ECO:0000256" key="4">
    <source>
        <dbReference type="ARBA" id="ARBA00022692"/>
    </source>
</evidence>
<dbReference type="InterPro" id="IPR000531">
    <property type="entry name" value="Beta-barrel_TonB"/>
</dbReference>
<dbReference type="PROSITE" id="PS52016">
    <property type="entry name" value="TONB_DEPENDENT_REC_3"/>
    <property type="match status" value="1"/>
</dbReference>
<keyword evidence="7 8" id="KW-0998">Cell outer membrane</keyword>
<comment type="subcellular location">
    <subcellularLocation>
        <location evidence="1 8">Cell outer membrane</location>
        <topology evidence="1 8">Multi-pass membrane protein</topology>
    </subcellularLocation>
</comment>
<dbReference type="SUPFAM" id="SSF56935">
    <property type="entry name" value="Porins"/>
    <property type="match status" value="1"/>
</dbReference>
<evidence type="ECO:0000256" key="1">
    <source>
        <dbReference type="ARBA" id="ARBA00004571"/>
    </source>
</evidence>
<dbReference type="GO" id="GO:0009279">
    <property type="term" value="C:cell outer membrane"/>
    <property type="evidence" value="ECO:0007669"/>
    <property type="project" value="UniProtKB-SubCell"/>
</dbReference>
<dbReference type="InterPro" id="IPR037066">
    <property type="entry name" value="Plug_dom_sf"/>
</dbReference>
<keyword evidence="14" id="KW-1185">Reference proteome</keyword>
<dbReference type="PANTHER" id="PTHR47234:SF2">
    <property type="entry name" value="TONB-DEPENDENT RECEPTOR"/>
    <property type="match status" value="1"/>
</dbReference>
<keyword evidence="4 8" id="KW-0812">Transmembrane</keyword>
<dbReference type="InterPro" id="IPR039426">
    <property type="entry name" value="TonB-dep_rcpt-like"/>
</dbReference>
<evidence type="ECO:0000256" key="8">
    <source>
        <dbReference type="PROSITE-ProRule" id="PRU01360"/>
    </source>
</evidence>
<evidence type="ECO:0000256" key="3">
    <source>
        <dbReference type="ARBA" id="ARBA00022452"/>
    </source>
</evidence>
<feature type="domain" description="TonB-dependent receptor plug" evidence="12">
    <location>
        <begin position="55"/>
        <end position="180"/>
    </location>
</feature>
<keyword evidence="2 8" id="KW-0813">Transport</keyword>
<dbReference type="Pfam" id="PF00593">
    <property type="entry name" value="TonB_dep_Rec_b-barrel"/>
    <property type="match status" value="1"/>
</dbReference>
<evidence type="ECO:0000256" key="9">
    <source>
        <dbReference type="RuleBase" id="RU003357"/>
    </source>
</evidence>
<dbReference type="RefSeq" id="WP_184201812.1">
    <property type="nucleotide sequence ID" value="NZ_JACIIV010000024.1"/>
</dbReference>
<dbReference type="Gene3D" id="2.40.170.20">
    <property type="entry name" value="TonB-dependent receptor, beta-barrel domain"/>
    <property type="match status" value="1"/>
</dbReference>